<keyword evidence="8" id="KW-0472">Membrane</keyword>
<feature type="transmembrane region" description="Helical" evidence="8">
    <location>
        <begin position="41"/>
        <end position="64"/>
    </location>
</feature>
<dbReference type="Gene3D" id="3.20.20.80">
    <property type="entry name" value="Glycosidases"/>
    <property type="match status" value="1"/>
</dbReference>
<evidence type="ECO:0000256" key="7">
    <source>
        <dbReference type="ARBA" id="ARBA00040976"/>
    </source>
</evidence>
<name>A0AA85K0Z2_TRIRE</name>
<dbReference type="PANTHER" id="PTHR46066:SF2">
    <property type="entry name" value="CHITINASE DOMAIN-CONTAINING PROTEIN 1"/>
    <property type="match status" value="1"/>
</dbReference>
<keyword evidence="8" id="KW-1133">Transmembrane helix</keyword>
<dbReference type="SMART" id="SM00636">
    <property type="entry name" value="Glyco_18"/>
    <property type="match status" value="1"/>
</dbReference>
<dbReference type="GO" id="GO:0005975">
    <property type="term" value="P:carbohydrate metabolic process"/>
    <property type="evidence" value="ECO:0007669"/>
    <property type="project" value="InterPro"/>
</dbReference>
<dbReference type="Pfam" id="PF00704">
    <property type="entry name" value="Glyco_hydro_18"/>
    <property type="match status" value="1"/>
</dbReference>
<reference evidence="11" key="2">
    <citation type="submission" date="2023-11" db="UniProtKB">
        <authorList>
            <consortium name="WormBaseParasite"/>
        </authorList>
    </citation>
    <scope>IDENTIFICATION</scope>
</reference>
<dbReference type="FunFam" id="3.20.20.80:FF:000028">
    <property type="entry name" value="Chitinase domain-containing protein 1"/>
    <property type="match status" value="1"/>
</dbReference>
<dbReference type="SUPFAM" id="SSF51445">
    <property type="entry name" value="(Trans)glycosidases"/>
    <property type="match status" value="1"/>
</dbReference>
<organism evidence="10 11">
    <name type="scientific">Trichobilharzia regenti</name>
    <name type="common">Nasal bird schistosome</name>
    <dbReference type="NCBI Taxonomy" id="157069"/>
    <lineage>
        <taxon>Eukaryota</taxon>
        <taxon>Metazoa</taxon>
        <taxon>Spiralia</taxon>
        <taxon>Lophotrochozoa</taxon>
        <taxon>Platyhelminthes</taxon>
        <taxon>Trematoda</taxon>
        <taxon>Digenea</taxon>
        <taxon>Strigeidida</taxon>
        <taxon>Schistosomatoidea</taxon>
        <taxon>Schistosomatidae</taxon>
        <taxon>Trichobilharzia</taxon>
    </lineage>
</organism>
<dbReference type="Gene3D" id="3.10.50.10">
    <property type="match status" value="1"/>
</dbReference>
<evidence type="ECO:0000256" key="3">
    <source>
        <dbReference type="ARBA" id="ARBA00009336"/>
    </source>
</evidence>
<dbReference type="CDD" id="cd02876">
    <property type="entry name" value="GH18_SI-CLP"/>
    <property type="match status" value="1"/>
</dbReference>
<sequence>MLVSHICTYIDYFDFFKLVLKCFFFYYFFQKMLTFWRDQHKVLCIAVKLINVIILTQLVCIVAVDESDETVYGVPTENIDTDIFLKSHSAYNKYIVSQKNLNTTVLAYVTPWNKLGYEVTKIFGAKFNLISPVWFEVQGEKKAYTVTGIHEINTVWMTEIRAVNPKLKITPRFSFGPWESKDYAITLKDNSKMNKCIQNIINVIKRHNFDGAVIEIWVQFSGLELKTLTDFIIQLANSLHEAGKLLVLVIPPPVYHGGIEGRFRQKDFNQLANHVDYFSLMTYDYSSPRPGPNSPLNWVEACIEHLVPEASSNYLKLRQQILVGLNFYGIDYVISKVTSNPVRGNEVVEVFQNHRPNFTWHKQWSEHSFSYKDNESQDHLVFYPTLLSISQRLQTVISMSTGVSIWEIGQGLHSFYSLF</sequence>
<accession>A0AA85K0Z2</accession>
<keyword evidence="8" id="KW-0812">Transmembrane</keyword>
<evidence type="ECO:0000256" key="8">
    <source>
        <dbReference type="SAM" id="Phobius"/>
    </source>
</evidence>
<dbReference type="PROSITE" id="PS51910">
    <property type="entry name" value="GH18_2"/>
    <property type="match status" value="1"/>
</dbReference>
<keyword evidence="5" id="KW-0732">Signal</keyword>
<evidence type="ECO:0000259" key="9">
    <source>
        <dbReference type="PROSITE" id="PS51910"/>
    </source>
</evidence>
<evidence type="ECO:0000256" key="2">
    <source>
        <dbReference type="ARBA" id="ARBA00004613"/>
    </source>
</evidence>
<dbReference type="InterPro" id="IPR029070">
    <property type="entry name" value="Chitinase_insertion_sf"/>
</dbReference>
<dbReference type="InterPro" id="IPR011583">
    <property type="entry name" value="Chitinase_II/V-like_cat"/>
</dbReference>
<dbReference type="GO" id="GO:0070492">
    <property type="term" value="F:oligosaccharide binding"/>
    <property type="evidence" value="ECO:0007669"/>
    <property type="project" value="TreeGrafter"/>
</dbReference>
<dbReference type="Proteomes" id="UP000050795">
    <property type="component" value="Unassembled WGS sequence"/>
</dbReference>
<comment type="similarity">
    <text evidence="3">Belongs to the glycosyl hydrolase 18 family.</text>
</comment>
<dbReference type="AlphaFoldDB" id="A0AA85K0Z2"/>
<comment type="subcellular location">
    <subcellularLocation>
        <location evidence="1">Lysosome</location>
    </subcellularLocation>
    <subcellularLocation>
        <location evidence="2">Secreted</location>
    </subcellularLocation>
</comment>
<evidence type="ECO:0000256" key="4">
    <source>
        <dbReference type="ARBA" id="ARBA00022525"/>
    </source>
</evidence>
<evidence type="ECO:0000256" key="6">
    <source>
        <dbReference type="ARBA" id="ARBA00023228"/>
    </source>
</evidence>
<evidence type="ECO:0000256" key="1">
    <source>
        <dbReference type="ARBA" id="ARBA00004371"/>
    </source>
</evidence>
<dbReference type="InterPro" id="IPR001223">
    <property type="entry name" value="Glyco_hydro18_cat"/>
</dbReference>
<keyword evidence="4" id="KW-0964">Secreted</keyword>
<dbReference type="GO" id="GO:0008061">
    <property type="term" value="F:chitin binding"/>
    <property type="evidence" value="ECO:0007669"/>
    <property type="project" value="InterPro"/>
</dbReference>
<evidence type="ECO:0000256" key="5">
    <source>
        <dbReference type="ARBA" id="ARBA00022729"/>
    </source>
</evidence>
<dbReference type="FunFam" id="3.10.50.10:FF:000002">
    <property type="entry name" value="Chitinase domain-containing protein 1"/>
    <property type="match status" value="1"/>
</dbReference>
<evidence type="ECO:0000313" key="11">
    <source>
        <dbReference type="WBParaSite" id="TREG1_63860.1"/>
    </source>
</evidence>
<keyword evidence="10" id="KW-1185">Reference proteome</keyword>
<dbReference type="GO" id="GO:0012505">
    <property type="term" value="C:endomembrane system"/>
    <property type="evidence" value="ECO:0007669"/>
    <property type="project" value="TreeGrafter"/>
</dbReference>
<dbReference type="GO" id="GO:0005576">
    <property type="term" value="C:extracellular region"/>
    <property type="evidence" value="ECO:0007669"/>
    <property type="project" value="UniProtKB-SubCell"/>
</dbReference>
<reference evidence="10" key="1">
    <citation type="submission" date="2022-06" db="EMBL/GenBank/DDBJ databases">
        <authorList>
            <person name="Berger JAMES D."/>
            <person name="Berger JAMES D."/>
        </authorList>
    </citation>
    <scope>NUCLEOTIDE SEQUENCE [LARGE SCALE GENOMIC DNA]</scope>
</reference>
<feature type="domain" description="GH18" evidence="9">
    <location>
        <begin position="103"/>
        <end position="419"/>
    </location>
</feature>
<dbReference type="PANTHER" id="PTHR46066">
    <property type="entry name" value="CHITINASE DOMAIN-CONTAINING PROTEIN 1 FAMILY MEMBER"/>
    <property type="match status" value="1"/>
</dbReference>
<evidence type="ECO:0000313" key="10">
    <source>
        <dbReference type="Proteomes" id="UP000050795"/>
    </source>
</evidence>
<dbReference type="GO" id="GO:0005764">
    <property type="term" value="C:lysosome"/>
    <property type="evidence" value="ECO:0007669"/>
    <property type="project" value="UniProtKB-SubCell"/>
</dbReference>
<proteinExistence type="inferred from homology"/>
<protein>
    <recommendedName>
        <fullName evidence="7">Chitinase domain-containing protein 1</fullName>
    </recommendedName>
</protein>
<keyword evidence="6" id="KW-0458">Lysosome</keyword>
<feature type="transmembrane region" description="Helical" evidence="8">
    <location>
        <begin position="12"/>
        <end position="29"/>
    </location>
</feature>
<dbReference type="InterPro" id="IPR017853">
    <property type="entry name" value="GH"/>
</dbReference>
<dbReference type="WBParaSite" id="TREG1_63860.1">
    <property type="protein sequence ID" value="TREG1_63860.1"/>
    <property type="gene ID" value="TREG1_63860"/>
</dbReference>